<name>A0A3Q2PGI0_FUNHE</name>
<sequence>MEKEAPPRRSVAELAGKFKGPAPQPHGAAGNQADKAVRRRPPRTLPLPNAHTDLAQPPSGAASPPKARRNSALIEKLQANLTLVSPTAAPLKSPGLKMLPPGFPPAVPMVTTSSTTTPTSPAPASPLTESPTSFEAPPSAGDGNILQSINKGRARVSIRRRPPSRRHRKSSSGDDVGVGHDVADTHLSSGVEGQEKTSSAGGGGGGGGGEEEGEEVFMEEGPTEASTQRKETGEDEETKSSTDVKEKEEEEEEEEGTCASQQMKVEEDEEEKACEDKQQKAAAEETTNQEEEAKV</sequence>
<proteinExistence type="predicted"/>
<dbReference type="InterPro" id="IPR029341">
    <property type="entry name" value="FAM21/CAPZIP"/>
</dbReference>
<feature type="compositionally biased region" description="Basic and acidic residues" evidence="1">
    <location>
        <begin position="227"/>
        <end position="247"/>
    </location>
</feature>
<feature type="compositionally biased region" description="Low complexity" evidence="1">
    <location>
        <begin position="108"/>
        <end position="119"/>
    </location>
</feature>
<dbReference type="STRING" id="8078.ENSFHEP00000012128"/>
<dbReference type="Pfam" id="PF15255">
    <property type="entry name" value="CAP-ZIP_m"/>
    <property type="match status" value="1"/>
</dbReference>
<feature type="region of interest" description="Disordered" evidence="1">
    <location>
        <begin position="1"/>
        <end position="295"/>
    </location>
</feature>
<feature type="domain" description="FAM21/CAPZIP" evidence="2">
    <location>
        <begin position="64"/>
        <end position="171"/>
    </location>
</feature>
<evidence type="ECO:0000256" key="1">
    <source>
        <dbReference type="SAM" id="MobiDB-lite"/>
    </source>
</evidence>
<dbReference type="AlphaFoldDB" id="A0A3Q2PGI0"/>
<feature type="compositionally biased region" description="Basic residues" evidence="1">
    <location>
        <begin position="152"/>
        <end position="170"/>
    </location>
</feature>
<evidence type="ECO:0000313" key="4">
    <source>
        <dbReference type="Proteomes" id="UP000265000"/>
    </source>
</evidence>
<accession>A0A3Q2PGI0</accession>
<evidence type="ECO:0000259" key="2">
    <source>
        <dbReference type="Pfam" id="PF15255"/>
    </source>
</evidence>
<feature type="compositionally biased region" description="Basic and acidic residues" evidence="1">
    <location>
        <begin position="274"/>
        <end position="283"/>
    </location>
</feature>
<reference evidence="3" key="1">
    <citation type="submission" date="2025-08" db="UniProtKB">
        <authorList>
            <consortium name="Ensembl"/>
        </authorList>
    </citation>
    <scope>IDENTIFICATION</scope>
</reference>
<reference evidence="3" key="2">
    <citation type="submission" date="2025-09" db="UniProtKB">
        <authorList>
            <consortium name="Ensembl"/>
        </authorList>
    </citation>
    <scope>IDENTIFICATION</scope>
</reference>
<dbReference type="Ensembl" id="ENSFHET00000031898.1">
    <property type="protein sequence ID" value="ENSFHEP00000012128.1"/>
    <property type="gene ID" value="ENSFHEG00000013577.1"/>
</dbReference>
<dbReference type="Proteomes" id="UP000265000">
    <property type="component" value="Unplaced"/>
</dbReference>
<feature type="compositionally biased region" description="Acidic residues" evidence="1">
    <location>
        <begin position="209"/>
        <end position="222"/>
    </location>
</feature>
<keyword evidence="4" id="KW-1185">Reference proteome</keyword>
<organism evidence="3 4">
    <name type="scientific">Fundulus heteroclitus</name>
    <name type="common">Killifish</name>
    <name type="synonym">Mummichog</name>
    <dbReference type="NCBI Taxonomy" id="8078"/>
    <lineage>
        <taxon>Eukaryota</taxon>
        <taxon>Metazoa</taxon>
        <taxon>Chordata</taxon>
        <taxon>Craniata</taxon>
        <taxon>Vertebrata</taxon>
        <taxon>Euteleostomi</taxon>
        <taxon>Actinopterygii</taxon>
        <taxon>Neopterygii</taxon>
        <taxon>Teleostei</taxon>
        <taxon>Neoteleostei</taxon>
        <taxon>Acanthomorphata</taxon>
        <taxon>Ovalentaria</taxon>
        <taxon>Atherinomorphae</taxon>
        <taxon>Cyprinodontiformes</taxon>
        <taxon>Fundulidae</taxon>
        <taxon>Fundulus</taxon>
    </lineage>
</organism>
<dbReference type="GeneTree" id="ENSGT00940000173303"/>
<evidence type="ECO:0000313" key="3">
    <source>
        <dbReference type="Ensembl" id="ENSFHEP00000012128.1"/>
    </source>
</evidence>
<protein>
    <submittedName>
        <fullName evidence="3">CapZ-interacting protein</fullName>
    </submittedName>
</protein>
<feature type="compositionally biased region" description="Basic and acidic residues" evidence="1">
    <location>
        <begin position="1"/>
        <end position="11"/>
    </location>
</feature>